<gene>
    <name evidence="1" type="ORF">QVD17_04737</name>
</gene>
<reference evidence="1" key="1">
    <citation type="journal article" date="2023" name="bioRxiv">
        <title>Improved chromosome-level genome assembly for marigold (Tagetes erecta).</title>
        <authorList>
            <person name="Jiang F."/>
            <person name="Yuan L."/>
            <person name="Wang S."/>
            <person name="Wang H."/>
            <person name="Xu D."/>
            <person name="Wang A."/>
            <person name="Fan W."/>
        </authorList>
    </citation>
    <scope>NUCLEOTIDE SEQUENCE</scope>
    <source>
        <strain evidence="1">WSJ</strain>
        <tissue evidence="1">Leaf</tissue>
    </source>
</reference>
<dbReference type="Proteomes" id="UP001229421">
    <property type="component" value="Unassembled WGS sequence"/>
</dbReference>
<proteinExistence type="predicted"/>
<dbReference type="EMBL" id="JAUHHV010000001">
    <property type="protein sequence ID" value="KAK1438924.1"/>
    <property type="molecule type" value="Genomic_DNA"/>
</dbReference>
<dbReference type="AlphaFoldDB" id="A0AAD8LDR8"/>
<sequence>MFASDLIQKIYKEIYYPCLPFPPLDDVSKGRILASHRQLGRVGKAMPPNVDRLKCFMNLDYCKSWRPRSC</sequence>
<keyword evidence="2" id="KW-1185">Reference proteome</keyword>
<evidence type="ECO:0000313" key="1">
    <source>
        <dbReference type="EMBL" id="KAK1438924.1"/>
    </source>
</evidence>
<comment type="caution">
    <text evidence="1">The sequence shown here is derived from an EMBL/GenBank/DDBJ whole genome shotgun (WGS) entry which is preliminary data.</text>
</comment>
<protein>
    <submittedName>
        <fullName evidence="1">Uncharacterized protein</fullName>
    </submittedName>
</protein>
<evidence type="ECO:0000313" key="2">
    <source>
        <dbReference type="Proteomes" id="UP001229421"/>
    </source>
</evidence>
<accession>A0AAD8LDR8</accession>
<organism evidence="1 2">
    <name type="scientific">Tagetes erecta</name>
    <name type="common">African marigold</name>
    <dbReference type="NCBI Taxonomy" id="13708"/>
    <lineage>
        <taxon>Eukaryota</taxon>
        <taxon>Viridiplantae</taxon>
        <taxon>Streptophyta</taxon>
        <taxon>Embryophyta</taxon>
        <taxon>Tracheophyta</taxon>
        <taxon>Spermatophyta</taxon>
        <taxon>Magnoliopsida</taxon>
        <taxon>eudicotyledons</taxon>
        <taxon>Gunneridae</taxon>
        <taxon>Pentapetalae</taxon>
        <taxon>asterids</taxon>
        <taxon>campanulids</taxon>
        <taxon>Asterales</taxon>
        <taxon>Asteraceae</taxon>
        <taxon>Asteroideae</taxon>
        <taxon>Heliantheae alliance</taxon>
        <taxon>Tageteae</taxon>
        <taxon>Tagetes</taxon>
    </lineage>
</organism>
<name>A0AAD8LDR8_TARER</name>